<evidence type="ECO:0000313" key="4">
    <source>
        <dbReference type="Proteomes" id="UP000523821"/>
    </source>
</evidence>
<dbReference type="RefSeq" id="WP_343061155.1">
    <property type="nucleotide sequence ID" value="NZ_JACHOO010000006.1"/>
</dbReference>
<keyword evidence="1 3" id="KW-0378">Hydrolase</keyword>
<evidence type="ECO:0000313" key="3">
    <source>
        <dbReference type="EMBL" id="MBB5753857.1"/>
    </source>
</evidence>
<dbReference type="InterPro" id="IPR036412">
    <property type="entry name" value="HAD-like_sf"/>
</dbReference>
<dbReference type="InterPro" id="IPR006379">
    <property type="entry name" value="HAD-SF_hydro_IIB"/>
</dbReference>
<evidence type="ECO:0000256" key="1">
    <source>
        <dbReference type="ARBA" id="ARBA00022801"/>
    </source>
</evidence>
<reference evidence="3 4" key="1">
    <citation type="submission" date="2020-08" db="EMBL/GenBank/DDBJ databases">
        <title>Genomic Encyclopedia of Type Strains, Phase IV (KMG-IV): sequencing the most valuable type-strain genomes for metagenomic binning, comparative biology and taxonomic classification.</title>
        <authorList>
            <person name="Goeker M."/>
        </authorList>
    </citation>
    <scope>NUCLEOTIDE SEQUENCE [LARGE SCALE GENOMIC DNA]</scope>
    <source>
        <strain evidence="3 4">DSM 16268</strain>
    </source>
</reference>
<evidence type="ECO:0000259" key="2">
    <source>
        <dbReference type="Pfam" id="PF05116"/>
    </source>
</evidence>
<dbReference type="Pfam" id="PF05116">
    <property type="entry name" value="S6PP"/>
    <property type="match status" value="1"/>
</dbReference>
<dbReference type="EC" id="3.1.3.79" evidence="3"/>
<gene>
    <name evidence="3" type="ORF">GGQ63_002932</name>
</gene>
<dbReference type="PANTHER" id="PTHR46521:SF4">
    <property type="entry name" value="SUCROSE-PHOSPHATASE 2-RELATED"/>
    <property type="match status" value="1"/>
</dbReference>
<dbReference type="SFLD" id="SFLDS00003">
    <property type="entry name" value="Haloacid_Dehalogenase"/>
    <property type="match status" value="1"/>
</dbReference>
<dbReference type="PANTHER" id="PTHR46521">
    <property type="entry name" value="SUCROSE-PHOSPHATASE 2-RELATED"/>
    <property type="match status" value="1"/>
</dbReference>
<sequence>MTIRLFSSDLDGTLVGVPDATARFFAAWEAIPRAGRPLLVYNTGRLLDDVHALVSAAGLPEPDLIVAGVGTMVYDRGGGTAHEAFTAELARGWDIAVVRRIAGAVEGIRPQDEAYQHGFKSSWFLDDADPQTLDRLAAALAAAGVDAQIVYSSRRDLDVLPRAGHKGNALRFLIGETGIPPEEVLVAGDTGNDAAMFALPGVRGILPGNALPELRAAARGEIYTATAENADGVLEGLRHFGVI</sequence>
<dbReference type="InterPro" id="IPR006380">
    <property type="entry name" value="SPP-like_dom"/>
</dbReference>
<protein>
    <submittedName>
        <fullName evidence="3">Mannosylfructose-6-phosphate phosphatase</fullName>
        <ecNumber evidence="3">3.1.3.79</ecNumber>
    </submittedName>
</protein>
<dbReference type="InterPro" id="IPR023214">
    <property type="entry name" value="HAD_sf"/>
</dbReference>
<dbReference type="Proteomes" id="UP000523821">
    <property type="component" value="Unassembled WGS sequence"/>
</dbReference>
<dbReference type="Gene3D" id="3.90.1070.10">
    <property type="match status" value="1"/>
</dbReference>
<dbReference type="SFLD" id="SFLDG01141">
    <property type="entry name" value="C2.B.1:_Sucrose_Phosphatase_Li"/>
    <property type="match status" value="1"/>
</dbReference>
<organism evidence="3 4">
    <name type="scientific">Prosthecomicrobium pneumaticum</name>
    <dbReference type="NCBI Taxonomy" id="81895"/>
    <lineage>
        <taxon>Bacteria</taxon>
        <taxon>Pseudomonadati</taxon>
        <taxon>Pseudomonadota</taxon>
        <taxon>Alphaproteobacteria</taxon>
        <taxon>Hyphomicrobiales</taxon>
        <taxon>Kaistiaceae</taxon>
        <taxon>Prosthecomicrobium</taxon>
    </lineage>
</organism>
<dbReference type="InterPro" id="IPR051518">
    <property type="entry name" value="Sucrose_Phosphatase"/>
</dbReference>
<dbReference type="SFLD" id="SFLDG01140">
    <property type="entry name" value="C2.B:_Phosphomannomutase_and_P"/>
    <property type="match status" value="1"/>
</dbReference>
<comment type="caution">
    <text evidence="3">The sequence shown here is derived from an EMBL/GenBank/DDBJ whole genome shotgun (WGS) entry which is preliminary data.</text>
</comment>
<dbReference type="GO" id="GO:0016791">
    <property type="term" value="F:phosphatase activity"/>
    <property type="evidence" value="ECO:0007669"/>
    <property type="project" value="UniProtKB-ARBA"/>
</dbReference>
<keyword evidence="4" id="KW-1185">Reference proteome</keyword>
<dbReference type="AlphaFoldDB" id="A0A7W9FND7"/>
<dbReference type="NCBIfam" id="TIGR01484">
    <property type="entry name" value="HAD-SF-IIB"/>
    <property type="match status" value="1"/>
</dbReference>
<accession>A0A7W9FND7</accession>
<dbReference type="Gene3D" id="3.40.50.1000">
    <property type="entry name" value="HAD superfamily/HAD-like"/>
    <property type="match status" value="1"/>
</dbReference>
<proteinExistence type="predicted"/>
<dbReference type="EMBL" id="JACHOO010000006">
    <property type="protein sequence ID" value="MBB5753857.1"/>
    <property type="molecule type" value="Genomic_DNA"/>
</dbReference>
<name>A0A7W9FND7_9HYPH</name>
<feature type="domain" description="Sucrose phosphatase-like" evidence="2">
    <location>
        <begin position="4"/>
        <end position="241"/>
    </location>
</feature>
<dbReference type="SUPFAM" id="SSF56784">
    <property type="entry name" value="HAD-like"/>
    <property type="match status" value="1"/>
</dbReference>